<dbReference type="SUPFAM" id="SSF48452">
    <property type="entry name" value="TPR-like"/>
    <property type="match status" value="1"/>
</dbReference>
<keyword evidence="3" id="KW-1185">Reference proteome</keyword>
<protein>
    <recommendedName>
        <fullName evidence="4">SusD/RagB family protein</fullName>
    </recommendedName>
</protein>
<dbReference type="EMBL" id="BBWV01000001">
    <property type="protein sequence ID" value="GAO41170.1"/>
    <property type="molecule type" value="Genomic_DNA"/>
</dbReference>
<accession>A0A0E9MVL4</accession>
<evidence type="ECO:0008006" key="4">
    <source>
        <dbReference type="Google" id="ProtNLM"/>
    </source>
</evidence>
<reference evidence="2 3" key="1">
    <citation type="submission" date="2015-04" db="EMBL/GenBank/DDBJ databases">
        <title>Whole genome shotgun sequence of Flavihumibacter petaseus NBRC 106054.</title>
        <authorList>
            <person name="Miyazawa S."/>
            <person name="Hosoyama A."/>
            <person name="Hashimoto M."/>
            <person name="Noguchi M."/>
            <person name="Tsuchikane K."/>
            <person name="Ohji S."/>
            <person name="Yamazoe A."/>
            <person name="Ichikawa N."/>
            <person name="Kimura A."/>
            <person name="Fujita N."/>
        </authorList>
    </citation>
    <scope>NUCLEOTIDE SEQUENCE [LARGE SCALE GENOMIC DNA]</scope>
    <source>
        <strain evidence="2 3">NBRC 106054</strain>
    </source>
</reference>
<dbReference type="OrthoDB" id="9766256at2"/>
<feature type="signal peptide" evidence="1">
    <location>
        <begin position="1"/>
        <end position="21"/>
    </location>
</feature>
<comment type="caution">
    <text evidence="2">The sequence shown here is derived from an EMBL/GenBank/DDBJ whole genome shotgun (WGS) entry which is preliminary data.</text>
</comment>
<dbReference type="AlphaFoldDB" id="A0A0E9MVL4"/>
<sequence>MKRANKLYKYFLLGAAITFIAASCKKEAFVEENISPTTIYELKPEDQFLRASTSVVNDFEYYYDVYRRLNGWLQYTTEAAGNGSGFTEPGAQFNYRYGRFFGDVGYAVVDALKIIESLPEDQKASYTNIKAISEILFAYYGFYVSDINGSIPFSEAFQARYGGTLTPVYDDQQAIFSQADALIKGAVAALEANAGDQVALGRNDPFFGGDVTRWIRTGNALRLKIALRLMKADPGTLTTIANEVLADPMQMESIADSWMLKVGPTFADAGGNFNPTGFAAGRPVLEFMKENEDPRLRMFYRTNKDGEYVGSFTSPDDAQLAANRPLYSTPDTLSQLQHRMFTPNYAYNGGDPGKGTGFYPLLTYAEYCFIRADLAARNIAGSDAETWYKNGVYASIDLYNQQARLAEVPDYVPVTEGEKDAYYAKADVKFDAAKATELIAVQAYLDFFRNPFEGWAWWKRTGFPNSTSVLPWTVLKSNGAVLPLARRASLQILPTTSLLYENQAAAYSEMAQDPNFGQTPSDAFGRVWWDKP</sequence>
<dbReference type="InterPro" id="IPR041662">
    <property type="entry name" value="SusD-like_2"/>
</dbReference>
<name>A0A0E9MVL4_9BACT</name>
<organism evidence="2 3">
    <name type="scientific">Flavihumibacter petaseus NBRC 106054</name>
    <dbReference type="NCBI Taxonomy" id="1220578"/>
    <lineage>
        <taxon>Bacteria</taxon>
        <taxon>Pseudomonadati</taxon>
        <taxon>Bacteroidota</taxon>
        <taxon>Chitinophagia</taxon>
        <taxon>Chitinophagales</taxon>
        <taxon>Chitinophagaceae</taxon>
        <taxon>Flavihumibacter</taxon>
    </lineage>
</organism>
<keyword evidence="1" id="KW-0732">Signal</keyword>
<dbReference type="Gene3D" id="1.25.40.390">
    <property type="match status" value="1"/>
</dbReference>
<proteinExistence type="predicted"/>
<evidence type="ECO:0000256" key="1">
    <source>
        <dbReference type="SAM" id="SignalP"/>
    </source>
</evidence>
<dbReference type="PROSITE" id="PS51257">
    <property type="entry name" value="PROKAR_LIPOPROTEIN"/>
    <property type="match status" value="1"/>
</dbReference>
<feature type="chain" id="PRO_5002429515" description="SusD/RagB family protein" evidence="1">
    <location>
        <begin position="22"/>
        <end position="532"/>
    </location>
</feature>
<dbReference type="STRING" id="1220578.FPE01S_01_01820"/>
<gene>
    <name evidence="2" type="ORF">FPE01S_01_01820</name>
</gene>
<evidence type="ECO:0000313" key="3">
    <source>
        <dbReference type="Proteomes" id="UP000033121"/>
    </source>
</evidence>
<dbReference type="InterPro" id="IPR011990">
    <property type="entry name" value="TPR-like_helical_dom_sf"/>
</dbReference>
<dbReference type="Pfam" id="PF12771">
    <property type="entry name" value="SusD-like_2"/>
    <property type="match status" value="1"/>
</dbReference>
<dbReference type="Proteomes" id="UP000033121">
    <property type="component" value="Unassembled WGS sequence"/>
</dbReference>
<evidence type="ECO:0000313" key="2">
    <source>
        <dbReference type="EMBL" id="GAO41170.1"/>
    </source>
</evidence>
<dbReference type="RefSeq" id="WP_046367080.1">
    <property type="nucleotide sequence ID" value="NZ_BBWV01000001.1"/>
</dbReference>